<dbReference type="InterPro" id="IPR040059">
    <property type="entry name" value="PUM3"/>
</dbReference>
<evidence type="ECO:0000313" key="7">
    <source>
        <dbReference type="EMBL" id="ORX65804.1"/>
    </source>
</evidence>
<dbReference type="SUPFAM" id="SSF48371">
    <property type="entry name" value="ARM repeat"/>
    <property type="match status" value="1"/>
</dbReference>
<evidence type="ECO:0000256" key="1">
    <source>
        <dbReference type="ARBA" id="ARBA00022737"/>
    </source>
</evidence>
<evidence type="ECO:0000256" key="5">
    <source>
        <dbReference type="SAM" id="MobiDB-lite"/>
    </source>
</evidence>
<dbReference type="InterPro" id="IPR012959">
    <property type="entry name" value="CPL_dom"/>
</dbReference>
<accession>A0A1Y1VYA5</accession>
<feature type="coiled-coil region" evidence="4">
    <location>
        <begin position="472"/>
        <end position="499"/>
    </location>
</feature>
<keyword evidence="4" id="KW-0175">Coiled coil</keyword>
<gene>
    <name evidence="7" type="ORF">DL89DRAFT_295839</name>
</gene>
<protein>
    <submittedName>
        <fullName evidence="7">ARM repeat-containing protein</fullName>
    </submittedName>
</protein>
<dbReference type="GO" id="GO:0005730">
    <property type="term" value="C:nucleolus"/>
    <property type="evidence" value="ECO:0007669"/>
    <property type="project" value="TreeGrafter"/>
</dbReference>
<dbReference type="STRING" id="61395.A0A1Y1VYA5"/>
<keyword evidence="8" id="KW-1185">Reference proteome</keyword>
<evidence type="ECO:0000259" key="6">
    <source>
        <dbReference type="PROSITE" id="PS50303"/>
    </source>
</evidence>
<sequence length="510" mass="57733">MSCDAKRKEAATPQESRQQQKKQRIERVLAQPSGELKLAARKLWETLRQRDLEASVRSQKMTEMMALLSGHIKEITFKHDMSRVLQTCLKYGTAKQRDQIAEELRGGFVELAKSTYGRHIVLRLLKLSNRFRGEIIESFYGQVRKLIKHKDAGVVVEECYATYANARQRWLLSAEMYGNEFAVFKDDQLKSLDEVLAKNPQKRQPAMLSLKGALTPLLEKATVGQSIVHRALLDFLRHADHPQRMEMIETMRELVVEILHTRDGAHAGMLPSIKSIKPFAERVAKEEYGHAVILQAMDCVDDTVFVNKTLVPELLSNAHELLADKYGRRVILYVLAGRCPQYVGSEALKILEAGDSVRAVTSKKDPSARQRELAGPVSERLLLWAVSETLLRALGDKQQAWEAVLALVRRQISDKHVLVDPIANRVITNCIIAEHTKPEGAVVGDQNPQFGSDVLSALEEEGCWWMRQWRARSRTKELLQGARAQIAQAMDKAEKKRALSRSTVVQFFAQ</sequence>
<dbReference type="GO" id="GO:0006417">
    <property type="term" value="P:regulation of translation"/>
    <property type="evidence" value="ECO:0007669"/>
    <property type="project" value="TreeGrafter"/>
</dbReference>
<feature type="compositionally biased region" description="Basic and acidic residues" evidence="5">
    <location>
        <begin position="1"/>
        <end position="10"/>
    </location>
</feature>
<feature type="domain" description="PUM-HD" evidence="6">
    <location>
        <begin position="39"/>
        <end position="434"/>
    </location>
</feature>
<dbReference type="PANTHER" id="PTHR13389">
    <property type="entry name" value="PUMILIO HOMOLOG 3"/>
    <property type="match status" value="1"/>
</dbReference>
<keyword evidence="2" id="KW-0694">RNA-binding</keyword>
<dbReference type="GeneID" id="63807343"/>
<comment type="caution">
    <text evidence="7">The sequence shown here is derived from an EMBL/GenBank/DDBJ whole genome shotgun (WGS) entry which is preliminary data.</text>
</comment>
<dbReference type="PROSITE" id="PS50303">
    <property type="entry name" value="PUM_HD"/>
    <property type="match status" value="1"/>
</dbReference>
<organism evidence="7 8">
    <name type="scientific">Linderina pennispora</name>
    <dbReference type="NCBI Taxonomy" id="61395"/>
    <lineage>
        <taxon>Eukaryota</taxon>
        <taxon>Fungi</taxon>
        <taxon>Fungi incertae sedis</taxon>
        <taxon>Zoopagomycota</taxon>
        <taxon>Kickxellomycotina</taxon>
        <taxon>Kickxellomycetes</taxon>
        <taxon>Kickxellales</taxon>
        <taxon>Kickxellaceae</taxon>
        <taxon>Linderina</taxon>
    </lineage>
</organism>
<dbReference type="SMART" id="SM00025">
    <property type="entry name" value="Pumilio"/>
    <property type="match status" value="3"/>
</dbReference>
<dbReference type="InterPro" id="IPR033133">
    <property type="entry name" value="PUM-HD"/>
</dbReference>
<keyword evidence="1" id="KW-0677">Repeat</keyword>
<dbReference type="InterPro" id="IPR011989">
    <property type="entry name" value="ARM-like"/>
</dbReference>
<feature type="region of interest" description="Disordered" evidence="5">
    <location>
        <begin position="1"/>
        <end position="26"/>
    </location>
</feature>
<proteinExistence type="predicted"/>
<reference evidence="7 8" key="1">
    <citation type="submission" date="2016-07" db="EMBL/GenBank/DDBJ databases">
        <title>Pervasive Adenine N6-methylation of Active Genes in Fungi.</title>
        <authorList>
            <consortium name="DOE Joint Genome Institute"/>
            <person name="Mondo S.J."/>
            <person name="Dannebaum R.O."/>
            <person name="Kuo R.C."/>
            <person name="Labutti K."/>
            <person name="Haridas S."/>
            <person name="Kuo A."/>
            <person name="Salamov A."/>
            <person name="Ahrendt S.R."/>
            <person name="Lipzen A."/>
            <person name="Sullivan W."/>
            <person name="Andreopoulos W.B."/>
            <person name="Clum A."/>
            <person name="Lindquist E."/>
            <person name="Daum C."/>
            <person name="Ramamoorthy G.K."/>
            <person name="Gryganskyi A."/>
            <person name="Culley D."/>
            <person name="Magnuson J.K."/>
            <person name="James T.Y."/>
            <person name="O'Malley M.A."/>
            <person name="Stajich J.E."/>
            <person name="Spatafora J.W."/>
            <person name="Visel A."/>
            <person name="Grigoriev I.V."/>
        </authorList>
    </citation>
    <scope>NUCLEOTIDE SEQUENCE [LARGE SCALE GENOMIC DNA]</scope>
    <source>
        <strain evidence="7 8">ATCC 12442</strain>
    </source>
</reference>
<dbReference type="RefSeq" id="XP_040739887.1">
    <property type="nucleotide sequence ID" value="XM_040890695.1"/>
</dbReference>
<dbReference type="OrthoDB" id="497380at2759"/>
<dbReference type="PROSITE" id="PS50302">
    <property type="entry name" value="PUM"/>
    <property type="match status" value="1"/>
</dbReference>
<name>A0A1Y1VYA5_9FUNG</name>
<feature type="repeat" description="Pumilio" evidence="3">
    <location>
        <begin position="66"/>
        <end position="102"/>
    </location>
</feature>
<dbReference type="InterPro" id="IPR001313">
    <property type="entry name" value="Pumilio_RNA-bd_rpt"/>
</dbReference>
<dbReference type="EMBL" id="MCFD01000020">
    <property type="protein sequence ID" value="ORX65804.1"/>
    <property type="molecule type" value="Genomic_DNA"/>
</dbReference>
<dbReference type="GO" id="GO:0003729">
    <property type="term" value="F:mRNA binding"/>
    <property type="evidence" value="ECO:0007669"/>
    <property type="project" value="TreeGrafter"/>
</dbReference>
<dbReference type="InterPro" id="IPR016024">
    <property type="entry name" value="ARM-type_fold"/>
</dbReference>
<dbReference type="Pfam" id="PF08144">
    <property type="entry name" value="CPL"/>
    <property type="match status" value="1"/>
</dbReference>
<dbReference type="Gene3D" id="1.25.10.10">
    <property type="entry name" value="Leucine-rich Repeat Variant"/>
    <property type="match status" value="2"/>
</dbReference>
<dbReference type="Proteomes" id="UP000193922">
    <property type="component" value="Unassembled WGS sequence"/>
</dbReference>
<dbReference type="AlphaFoldDB" id="A0A1Y1VYA5"/>
<dbReference type="Pfam" id="PF00806">
    <property type="entry name" value="PUF"/>
    <property type="match status" value="1"/>
</dbReference>
<evidence type="ECO:0000313" key="8">
    <source>
        <dbReference type="Proteomes" id="UP000193922"/>
    </source>
</evidence>
<evidence type="ECO:0000256" key="2">
    <source>
        <dbReference type="ARBA" id="ARBA00022884"/>
    </source>
</evidence>
<evidence type="ECO:0000256" key="3">
    <source>
        <dbReference type="PROSITE-ProRule" id="PRU00317"/>
    </source>
</evidence>
<dbReference type="PANTHER" id="PTHR13389:SF0">
    <property type="entry name" value="PUMILIO HOMOLOG 3"/>
    <property type="match status" value="1"/>
</dbReference>
<evidence type="ECO:0000256" key="4">
    <source>
        <dbReference type="SAM" id="Coils"/>
    </source>
</evidence>